<dbReference type="OrthoDB" id="9810080at2"/>
<evidence type="ECO:0000313" key="4">
    <source>
        <dbReference type="Proteomes" id="UP000270216"/>
    </source>
</evidence>
<dbReference type="Gene3D" id="1.20.1050.10">
    <property type="match status" value="1"/>
</dbReference>
<dbReference type="EMBL" id="RWHX01000054">
    <property type="protein sequence ID" value="RSK76099.1"/>
    <property type="molecule type" value="Genomic_DNA"/>
</dbReference>
<dbReference type="SUPFAM" id="SSF47616">
    <property type="entry name" value="GST C-terminal domain-like"/>
    <property type="match status" value="1"/>
</dbReference>
<dbReference type="InterPro" id="IPR036282">
    <property type="entry name" value="Glutathione-S-Trfase_C_sf"/>
</dbReference>
<dbReference type="Pfam" id="PF17172">
    <property type="entry name" value="GST_N_4"/>
    <property type="match status" value="1"/>
</dbReference>
<feature type="domain" description="GST N-terminal" evidence="1">
    <location>
        <begin position="7"/>
        <end position="77"/>
    </location>
</feature>
<dbReference type="CDD" id="cd03080">
    <property type="entry name" value="GST_N_Metaxin_like"/>
    <property type="match status" value="1"/>
</dbReference>
<dbReference type="InterPro" id="IPR004045">
    <property type="entry name" value="Glutathione_S-Trfase_N"/>
</dbReference>
<dbReference type="KEGG" id="papi:SG18_02345"/>
<evidence type="ECO:0000313" key="2">
    <source>
        <dbReference type="EMBL" id="RSK76099.1"/>
    </source>
</evidence>
<dbReference type="PROSITE" id="PS50404">
    <property type="entry name" value="GST_NTER"/>
    <property type="match status" value="1"/>
</dbReference>
<dbReference type="InterPro" id="IPR033468">
    <property type="entry name" value="Metaxin_GST"/>
</dbReference>
<sequence length="239" mass="26937">MLTLYTFGPAFGLPDASPFVVKAEMLLKLAGLPYQTDRGGFRRAPKGKLPYIDDNGEIVADSTLIRLHIERKYGFDFDAGLTPEQRGAAWMFEKALEDHFYWHVVQARWCNEENFARGPASFFKAIPWPVRPMAQAFIRRKIRGTLHGQGTGRYTPQEQAQLLKRGAQAAAQLLGDKPYFFGRSPCGADATAFGFIASAMSPHFRMTLRDEIENHPNLTEYVARMRREFFADASDGSHA</sequence>
<dbReference type="GO" id="GO:0016740">
    <property type="term" value="F:transferase activity"/>
    <property type="evidence" value="ECO:0007669"/>
    <property type="project" value="UniProtKB-KW"/>
</dbReference>
<dbReference type="AlphaFoldDB" id="A0A0B5FC47"/>
<dbReference type="EMBL" id="CABPSX010000005">
    <property type="protein sequence ID" value="VVG71677.1"/>
    <property type="molecule type" value="Genomic_DNA"/>
</dbReference>
<dbReference type="STRING" id="93218.XM39_02345"/>
<dbReference type="SFLD" id="SFLDG01180">
    <property type="entry name" value="SUF1"/>
    <property type="match status" value="1"/>
</dbReference>
<dbReference type="InterPro" id="IPR036249">
    <property type="entry name" value="Thioredoxin-like_sf"/>
</dbReference>
<dbReference type="SUPFAM" id="SSF52833">
    <property type="entry name" value="Thioredoxin-like"/>
    <property type="match status" value="1"/>
</dbReference>
<evidence type="ECO:0000313" key="3">
    <source>
        <dbReference type="EMBL" id="VVG71677.1"/>
    </source>
</evidence>
<evidence type="ECO:0000259" key="1">
    <source>
        <dbReference type="PROSITE" id="PS50404"/>
    </source>
</evidence>
<organism evidence="3 5">
    <name type="scientific">Pandoraea apista</name>
    <dbReference type="NCBI Taxonomy" id="93218"/>
    <lineage>
        <taxon>Bacteria</taxon>
        <taxon>Pseudomonadati</taxon>
        <taxon>Pseudomonadota</taxon>
        <taxon>Betaproteobacteria</taxon>
        <taxon>Burkholderiales</taxon>
        <taxon>Burkholderiaceae</taxon>
        <taxon>Pandoraea</taxon>
    </lineage>
</organism>
<dbReference type="Proteomes" id="UP000270216">
    <property type="component" value="Unassembled WGS sequence"/>
</dbReference>
<reference evidence="2 4" key="1">
    <citation type="submission" date="2018-12" db="EMBL/GenBank/DDBJ databases">
        <title>Whole genome sequence of a Pandoraea apista isolate from a patient with cystic fibrosis.</title>
        <authorList>
            <person name="Kenna D.T."/>
            <person name="Turton J.F."/>
        </authorList>
    </citation>
    <scope>NUCLEOTIDE SEQUENCE [LARGE SCALE GENOMIC DNA]</scope>
    <source>
        <strain evidence="2 4">Pa13324</strain>
    </source>
</reference>
<dbReference type="Pfam" id="PF17171">
    <property type="entry name" value="GST_C_6"/>
    <property type="match status" value="1"/>
</dbReference>
<keyword evidence="3" id="KW-0808">Transferase</keyword>
<dbReference type="InterPro" id="IPR012336">
    <property type="entry name" value="Thioredoxin-like_fold"/>
</dbReference>
<dbReference type="PANTHER" id="PTHR12289:SF41">
    <property type="entry name" value="FAILED AXON CONNECTIONS-RELATED"/>
    <property type="match status" value="1"/>
</dbReference>
<accession>A0A0B5FC47</accession>
<dbReference type="RefSeq" id="WP_042112445.1">
    <property type="nucleotide sequence ID" value="NZ_CABPSX010000005.1"/>
</dbReference>
<dbReference type="SFLD" id="SFLDG01200">
    <property type="entry name" value="SUF1.1"/>
    <property type="match status" value="1"/>
</dbReference>
<name>A0A0B5FC47_9BURK</name>
<proteinExistence type="predicted"/>
<evidence type="ECO:0000313" key="5">
    <source>
        <dbReference type="Proteomes" id="UP000364291"/>
    </source>
</evidence>
<gene>
    <name evidence="2" type="ORF">EJE83_21850</name>
    <name evidence="3" type="ORF">PAP18089_02663</name>
</gene>
<dbReference type="Proteomes" id="UP000364291">
    <property type="component" value="Unassembled WGS sequence"/>
</dbReference>
<reference evidence="3 5" key="2">
    <citation type="submission" date="2019-08" db="EMBL/GenBank/DDBJ databases">
        <authorList>
            <person name="Peeters C."/>
        </authorList>
    </citation>
    <scope>NUCLEOTIDE SEQUENCE [LARGE SCALE GENOMIC DNA]</scope>
    <source>
        <strain evidence="3 5">LMG 18089</strain>
    </source>
</reference>
<dbReference type="InterPro" id="IPR040079">
    <property type="entry name" value="Glutathione_S-Trfase"/>
</dbReference>
<protein>
    <submittedName>
        <fullName evidence="2 3">Glutathione S-transferase</fullName>
    </submittedName>
</protein>
<dbReference type="Gene3D" id="3.40.30.10">
    <property type="entry name" value="Glutaredoxin"/>
    <property type="match status" value="1"/>
</dbReference>
<keyword evidence="4" id="KW-1185">Reference proteome</keyword>
<dbReference type="CDD" id="cd03193">
    <property type="entry name" value="GST_C_Metaxin"/>
    <property type="match status" value="1"/>
</dbReference>
<dbReference type="GeneID" id="47013553"/>
<dbReference type="PANTHER" id="PTHR12289">
    <property type="entry name" value="METAXIN RELATED"/>
    <property type="match status" value="1"/>
</dbReference>
<dbReference type="InterPro" id="IPR026928">
    <property type="entry name" value="FAX/IsoI-like"/>
</dbReference>
<dbReference type="SFLD" id="SFLDS00019">
    <property type="entry name" value="Glutathione_Transferase_(cytos"/>
    <property type="match status" value="1"/>
</dbReference>
<dbReference type="InterPro" id="IPR050931">
    <property type="entry name" value="Mito_Protein_Transport_Metaxin"/>
</dbReference>